<dbReference type="AlphaFoldDB" id="A0A915IYA9"/>
<sequence>MEDADCDIEGADIVADMATGKPAFILKHKFRTSNIEKGSQNICQEFEDPPT</sequence>
<dbReference type="WBParaSite" id="nRc.2.0.1.t18411-RA">
    <property type="protein sequence ID" value="nRc.2.0.1.t18411-RA"/>
    <property type="gene ID" value="nRc.2.0.1.g18411"/>
</dbReference>
<name>A0A915IYA9_ROMCU</name>
<evidence type="ECO:0000313" key="1">
    <source>
        <dbReference type="Proteomes" id="UP000887565"/>
    </source>
</evidence>
<protein>
    <submittedName>
        <fullName evidence="2">Uncharacterized protein</fullName>
    </submittedName>
</protein>
<evidence type="ECO:0000313" key="2">
    <source>
        <dbReference type="WBParaSite" id="nRc.2.0.1.t18411-RA"/>
    </source>
</evidence>
<organism evidence="1 2">
    <name type="scientific">Romanomermis culicivorax</name>
    <name type="common">Nematode worm</name>
    <dbReference type="NCBI Taxonomy" id="13658"/>
    <lineage>
        <taxon>Eukaryota</taxon>
        <taxon>Metazoa</taxon>
        <taxon>Ecdysozoa</taxon>
        <taxon>Nematoda</taxon>
        <taxon>Enoplea</taxon>
        <taxon>Dorylaimia</taxon>
        <taxon>Mermithida</taxon>
        <taxon>Mermithoidea</taxon>
        <taxon>Mermithidae</taxon>
        <taxon>Romanomermis</taxon>
    </lineage>
</organism>
<dbReference type="Proteomes" id="UP000887565">
    <property type="component" value="Unplaced"/>
</dbReference>
<keyword evidence="1" id="KW-1185">Reference proteome</keyword>
<proteinExistence type="predicted"/>
<accession>A0A915IYA9</accession>
<reference evidence="2" key="1">
    <citation type="submission" date="2022-11" db="UniProtKB">
        <authorList>
            <consortium name="WormBaseParasite"/>
        </authorList>
    </citation>
    <scope>IDENTIFICATION</scope>
</reference>